<evidence type="ECO:0000313" key="13">
    <source>
        <dbReference type="Proteomes" id="UP000236291"/>
    </source>
</evidence>
<keyword evidence="8 10" id="KW-0472">Membrane</keyword>
<keyword evidence="5 10" id="KW-0812">Transmembrane</keyword>
<feature type="transmembrane region" description="Helical" evidence="10">
    <location>
        <begin position="126"/>
        <end position="148"/>
    </location>
</feature>
<dbReference type="InterPro" id="IPR020846">
    <property type="entry name" value="MFS_dom"/>
</dbReference>
<evidence type="ECO:0000256" key="7">
    <source>
        <dbReference type="ARBA" id="ARBA00022989"/>
    </source>
</evidence>
<dbReference type="Pfam" id="PF00083">
    <property type="entry name" value="Sugar_tr"/>
    <property type="match status" value="1"/>
</dbReference>
<dbReference type="InterPro" id="IPR003663">
    <property type="entry name" value="Sugar/inositol_transpt"/>
</dbReference>
<dbReference type="AlphaFoldDB" id="A0A2K3M2E8"/>
<comment type="subcellular location">
    <subcellularLocation>
        <location evidence="1">Membrane</location>
        <topology evidence="1">Multi-pass membrane protein</topology>
    </subcellularLocation>
</comment>
<dbReference type="InterPro" id="IPR036259">
    <property type="entry name" value="MFS_trans_sf"/>
</dbReference>
<feature type="transmembrane region" description="Helical" evidence="10">
    <location>
        <begin position="90"/>
        <end position="114"/>
    </location>
</feature>
<sequence>MEGGYGWRVSLAGAIIPAVLLTVGSLIVDDTPNSLIERGFEEQGKAVLRKIRGVENVEPEFQDILKASKVAVEVKSPFRDLAKPHNRPPLIIALCMQLFQQFTGINAIMFYAPVLFNTLGFKSDASLYSSVITGGVNVLCTLVSVYSVDKVGRRVLLLEACVQMFVSQVVIGIVLGMKLQDHTDDLSTGYAMLVVVMVCTFVASFAWSWGPLGWLIPSETFPLETRSAGQSVTVFTNMLFTFVIAQAFLSMLCLFKFGIFLFFSAWVFVMGIFTVFLIPETKNVPIEDMAEKVWKQHWFWKRYMY</sequence>
<keyword evidence="7 10" id="KW-1133">Transmembrane helix</keyword>
<feature type="transmembrane region" description="Helical" evidence="10">
    <location>
        <begin position="189"/>
        <end position="210"/>
    </location>
</feature>
<name>A0A2K3M2E8_TRIPR</name>
<dbReference type="Gene3D" id="1.20.1250.20">
    <property type="entry name" value="MFS general substrate transporter like domains"/>
    <property type="match status" value="1"/>
</dbReference>
<dbReference type="InterPro" id="IPR044778">
    <property type="entry name" value="MFS_STP/MST-like_plant"/>
</dbReference>
<organism evidence="12 13">
    <name type="scientific">Trifolium pratense</name>
    <name type="common">Red clover</name>
    <dbReference type="NCBI Taxonomy" id="57577"/>
    <lineage>
        <taxon>Eukaryota</taxon>
        <taxon>Viridiplantae</taxon>
        <taxon>Streptophyta</taxon>
        <taxon>Embryophyta</taxon>
        <taxon>Tracheophyta</taxon>
        <taxon>Spermatophyta</taxon>
        <taxon>Magnoliopsida</taxon>
        <taxon>eudicotyledons</taxon>
        <taxon>Gunneridae</taxon>
        <taxon>Pentapetalae</taxon>
        <taxon>rosids</taxon>
        <taxon>fabids</taxon>
        <taxon>Fabales</taxon>
        <taxon>Fabaceae</taxon>
        <taxon>Papilionoideae</taxon>
        <taxon>50 kb inversion clade</taxon>
        <taxon>NPAAA clade</taxon>
        <taxon>Hologalegina</taxon>
        <taxon>IRL clade</taxon>
        <taxon>Trifolieae</taxon>
        <taxon>Trifolium</taxon>
    </lineage>
</organism>
<dbReference type="CDD" id="cd17361">
    <property type="entry name" value="MFS_STP"/>
    <property type="match status" value="1"/>
</dbReference>
<feature type="domain" description="Major facilitator superfamily (MFS) profile" evidence="11">
    <location>
        <begin position="1"/>
        <end position="282"/>
    </location>
</feature>
<feature type="transmembrane region" description="Helical" evidence="10">
    <location>
        <begin position="231"/>
        <end position="251"/>
    </location>
</feature>
<evidence type="ECO:0000256" key="10">
    <source>
        <dbReference type="SAM" id="Phobius"/>
    </source>
</evidence>
<dbReference type="PROSITE" id="PS50850">
    <property type="entry name" value="MFS"/>
    <property type="match status" value="1"/>
</dbReference>
<dbReference type="GO" id="GO:0015293">
    <property type="term" value="F:symporter activity"/>
    <property type="evidence" value="ECO:0007669"/>
    <property type="project" value="UniProtKB-KW"/>
</dbReference>
<evidence type="ECO:0000256" key="2">
    <source>
        <dbReference type="ARBA" id="ARBA00010992"/>
    </source>
</evidence>
<keyword evidence="6" id="KW-0769">Symport</keyword>
<feature type="transmembrane region" description="Helical" evidence="10">
    <location>
        <begin position="155"/>
        <end position="177"/>
    </location>
</feature>
<evidence type="ECO:0000256" key="3">
    <source>
        <dbReference type="ARBA" id="ARBA00022448"/>
    </source>
</evidence>
<evidence type="ECO:0000313" key="12">
    <source>
        <dbReference type="EMBL" id="PNX84967.1"/>
    </source>
</evidence>
<dbReference type="EMBL" id="ASHM01047648">
    <property type="protein sequence ID" value="PNX84967.1"/>
    <property type="molecule type" value="Genomic_DNA"/>
</dbReference>
<comment type="caution">
    <text evidence="12">The sequence shown here is derived from an EMBL/GenBank/DDBJ whole genome shotgun (WGS) entry which is preliminary data.</text>
</comment>
<dbReference type="SUPFAM" id="SSF103473">
    <property type="entry name" value="MFS general substrate transporter"/>
    <property type="match status" value="1"/>
</dbReference>
<evidence type="ECO:0000256" key="8">
    <source>
        <dbReference type="ARBA" id="ARBA00023136"/>
    </source>
</evidence>
<evidence type="ECO:0000256" key="5">
    <source>
        <dbReference type="ARBA" id="ARBA00022692"/>
    </source>
</evidence>
<dbReference type="PROSITE" id="PS00216">
    <property type="entry name" value="SUGAR_TRANSPORT_1"/>
    <property type="match status" value="1"/>
</dbReference>
<accession>A0A2K3M2E8</accession>
<dbReference type="Proteomes" id="UP000236291">
    <property type="component" value="Unassembled WGS sequence"/>
</dbReference>
<evidence type="ECO:0000256" key="4">
    <source>
        <dbReference type="ARBA" id="ARBA00022597"/>
    </source>
</evidence>
<proteinExistence type="inferred from homology"/>
<dbReference type="InterPro" id="IPR045262">
    <property type="entry name" value="STP/PLT_plant"/>
</dbReference>
<protein>
    <submittedName>
        <fullName evidence="12">Sugar transport protein 13-like</fullName>
    </submittedName>
</protein>
<feature type="transmembrane region" description="Helical" evidence="10">
    <location>
        <begin position="257"/>
        <end position="278"/>
    </location>
</feature>
<evidence type="ECO:0000256" key="6">
    <source>
        <dbReference type="ARBA" id="ARBA00022847"/>
    </source>
</evidence>
<evidence type="ECO:0000256" key="1">
    <source>
        <dbReference type="ARBA" id="ARBA00004141"/>
    </source>
</evidence>
<reference evidence="12 13" key="1">
    <citation type="journal article" date="2014" name="Am. J. Bot.">
        <title>Genome assembly and annotation for red clover (Trifolium pratense; Fabaceae).</title>
        <authorList>
            <person name="Istvanek J."/>
            <person name="Jaros M."/>
            <person name="Krenek A."/>
            <person name="Repkova J."/>
        </authorList>
    </citation>
    <scope>NUCLEOTIDE SEQUENCE [LARGE SCALE GENOMIC DNA]</scope>
    <source>
        <strain evidence="13">cv. Tatra</strain>
        <tissue evidence="12">Young leaves</tissue>
    </source>
</reference>
<dbReference type="InterPro" id="IPR005828">
    <property type="entry name" value="MFS_sugar_transport-like"/>
</dbReference>
<dbReference type="NCBIfam" id="TIGR00879">
    <property type="entry name" value="SP"/>
    <property type="match status" value="1"/>
</dbReference>
<dbReference type="GO" id="GO:0016020">
    <property type="term" value="C:membrane"/>
    <property type="evidence" value="ECO:0007669"/>
    <property type="project" value="UniProtKB-SubCell"/>
</dbReference>
<dbReference type="InterPro" id="IPR005829">
    <property type="entry name" value="Sugar_transporter_CS"/>
</dbReference>
<evidence type="ECO:0000256" key="9">
    <source>
        <dbReference type="RuleBase" id="RU003346"/>
    </source>
</evidence>
<dbReference type="GO" id="GO:0015145">
    <property type="term" value="F:monosaccharide transmembrane transporter activity"/>
    <property type="evidence" value="ECO:0007669"/>
    <property type="project" value="InterPro"/>
</dbReference>
<comment type="similarity">
    <text evidence="2 9">Belongs to the major facilitator superfamily. Sugar transporter (TC 2.A.1.1) family.</text>
</comment>
<dbReference type="PRINTS" id="PR00171">
    <property type="entry name" value="SUGRTRNSPORT"/>
</dbReference>
<feature type="transmembrane region" description="Helical" evidence="10">
    <location>
        <begin position="6"/>
        <end position="28"/>
    </location>
</feature>
<evidence type="ECO:0000259" key="11">
    <source>
        <dbReference type="PROSITE" id="PS50850"/>
    </source>
</evidence>
<reference evidence="12 13" key="2">
    <citation type="journal article" date="2017" name="Front. Plant Sci.">
        <title>Gene Classification and Mining of Molecular Markers Useful in Red Clover (Trifolium pratense) Breeding.</title>
        <authorList>
            <person name="Istvanek J."/>
            <person name="Dluhosova J."/>
            <person name="Dluhos P."/>
            <person name="Patkova L."/>
            <person name="Nedelnik J."/>
            <person name="Repkova J."/>
        </authorList>
    </citation>
    <scope>NUCLEOTIDE SEQUENCE [LARGE SCALE GENOMIC DNA]</scope>
    <source>
        <strain evidence="13">cv. Tatra</strain>
        <tissue evidence="12">Young leaves</tissue>
    </source>
</reference>
<gene>
    <name evidence="12" type="ORF">L195_g041032</name>
</gene>
<dbReference type="PANTHER" id="PTHR23500">
    <property type="entry name" value="SOLUTE CARRIER FAMILY 2, FACILITATED GLUCOSE TRANSPORTER"/>
    <property type="match status" value="1"/>
</dbReference>
<keyword evidence="4 12" id="KW-0762">Sugar transport</keyword>
<dbReference type="PANTHER" id="PTHR23500:SF531">
    <property type="entry name" value="MAJOR FACILITATOR, SUGAR TRANSPORTER, MAJOR FACILITATOR SUPERFAMILY-RELATED"/>
    <property type="match status" value="1"/>
</dbReference>
<keyword evidence="3 9" id="KW-0813">Transport</keyword>